<proteinExistence type="predicted"/>
<reference evidence="1" key="1">
    <citation type="submission" date="2018-05" db="EMBL/GenBank/DDBJ databases">
        <authorList>
            <person name="Lanie J.A."/>
            <person name="Ng W.-L."/>
            <person name="Kazmierczak K.M."/>
            <person name="Andrzejewski T.M."/>
            <person name="Davidsen T.M."/>
            <person name="Wayne K.J."/>
            <person name="Tettelin H."/>
            <person name="Glass J.I."/>
            <person name="Rusch D."/>
            <person name="Podicherti R."/>
            <person name="Tsui H.-C.T."/>
            <person name="Winkler M.E."/>
        </authorList>
    </citation>
    <scope>NUCLEOTIDE SEQUENCE</scope>
</reference>
<accession>A0A382UFN1</accession>
<organism evidence="1">
    <name type="scientific">marine metagenome</name>
    <dbReference type="NCBI Taxonomy" id="408172"/>
    <lineage>
        <taxon>unclassified sequences</taxon>
        <taxon>metagenomes</taxon>
        <taxon>ecological metagenomes</taxon>
    </lineage>
</organism>
<dbReference type="EMBL" id="UINC01143750">
    <property type="protein sequence ID" value="SVD32857.1"/>
    <property type="molecule type" value="Genomic_DNA"/>
</dbReference>
<gene>
    <name evidence="1" type="ORF">METZ01_LOCUS385711</name>
</gene>
<evidence type="ECO:0000313" key="1">
    <source>
        <dbReference type="EMBL" id="SVD32857.1"/>
    </source>
</evidence>
<name>A0A382UFN1_9ZZZZ</name>
<protein>
    <submittedName>
        <fullName evidence="1">Uncharacterized protein</fullName>
    </submittedName>
</protein>
<dbReference type="AlphaFoldDB" id="A0A382UFN1"/>
<sequence length="154" mass="17127">MTNKTKPLFAAYLVGLLALAAFDASAAVAPHPPEEMMEEATHVVRGKVVALTSKTQKSKVERGLLIARDRIFKITLELTKVDKGKRVKEGDQLTFEAWQPSTRFPAMPGPQGHQPVPDKGDIVKTYLLYDKKTKTYHPFMPNGIEILKQAKKGQ</sequence>